<evidence type="ECO:0000256" key="2">
    <source>
        <dbReference type="ARBA" id="ARBA00006386"/>
    </source>
</evidence>
<keyword evidence="3" id="KW-1003">Cell membrane</keyword>
<comment type="subcellular location">
    <subcellularLocation>
        <location evidence="1">Cell membrane</location>
        <topology evidence="1">Multi-pass membrane protein</topology>
    </subcellularLocation>
</comment>
<evidence type="ECO:0000256" key="1">
    <source>
        <dbReference type="ARBA" id="ARBA00004651"/>
    </source>
</evidence>
<feature type="transmembrane region" description="Helical" evidence="7">
    <location>
        <begin position="88"/>
        <end position="111"/>
    </location>
</feature>
<dbReference type="EMBL" id="QUMS01000003">
    <property type="protein sequence ID" value="REG07005.1"/>
    <property type="molecule type" value="Genomic_DNA"/>
</dbReference>
<feature type="transmembrane region" description="Helical" evidence="7">
    <location>
        <begin position="319"/>
        <end position="341"/>
    </location>
</feature>
<dbReference type="InterPro" id="IPR005524">
    <property type="entry name" value="DUF318"/>
</dbReference>
<dbReference type="Pfam" id="PF03773">
    <property type="entry name" value="ArsP_1"/>
    <property type="match status" value="1"/>
</dbReference>
<dbReference type="PANTHER" id="PTHR34184:SF4">
    <property type="entry name" value="UPF0718 PROTEIN YCGR"/>
    <property type="match status" value="1"/>
</dbReference>
<dbReference type="InterPro" id="IPR052923">
    <property type="entry name" value="UPF0718"/>
</dbReference>
<feature type="transmembrane region" description="Helical" evidence="7">
    <location>
        <begin position="247"/>
        <end position="271"/>
    </location>
</feature>
<dbReference type="PANTHER" id="PTHR34184">
    <property type="entry name" value="UPF0718 PROTEIN YCGR"/>
    <property type="match status" value="1"/>
</dbReference>
<protein>
    <recommendedName>
        <fullName evidence="10">Permease</fullName>
    </recommendedName>
</protein>
<proteinExistence type="inferred from homology"/>
<sequence>MIKNADILFNKKRNLRISLALLALLAVFGLWYQRDALAGNLSNFATVFLGIFIEALPFLLLGTLASGIVEVFLNPGVFDRLKGSSPLLSAAAGSLMGLVFPVCECGVVPLVRRLYKKGLPISSGIAFLLAAPVINPVVIASTASAFGLGQMVAMRIGFTFLIASLTGLVFTTIQDPSEVLQNGGEVFCSVEAHDHEHGEAGYKNLPFFSKIQRILLIAMDELFEMGRYLIMGSLLAAAMQTFIPQSFLLQVGGGPVLSVLVMISLAILLSVCSTVDAFIALSFLGTFTNASVLAFLLYGPMVDIKSIMMFTHVFKRKPVIYLVILPLVLVILITVSLNYFWVL</sequence>
<evidence type="ECO:0008006" key="10">
    <source>
        <dbReference type="Google" id="ProtNLM"/>
    </source>
</evidence>
<feature type="transmembrane region" description="Helical" evidence="7">
    <location>
        <begin position="277"/>
        <end position="298"/>
    </location>
</feature>
<feature type="transmembrane region" description="Helical" evidence="7">
    <location>
        <begin position="123"/>
        <end position="146"/>
    </location>
</feature>
<keyword evidence="6 7" id="KW-0472">Membrane</keyword>
<organism evidence="8 9">
    <name type="scientific">Pelolinea submarina</name>
    <dbReference type="NCBI Taxonomy" id="913107"/>
    <lineage>
        <taxon>Bacteria</taxon>
        <taxon>Bacillati</taxon>
        <taxon>Chloroflexota</taxon>
        <taxon>Anaerolineae</taxon>
        <taxon>Anaerolineales</taxon>
        <taxon>Anaerolineaceae</taxon>
        <taxon>Pelolinea</taxon>
    </lineage>
</organism>
<feature type="transmembrane region" description="Helical" evidence="7">
    <location>
        <begin position="15"/>
        <end position="32"/>
    </location>
</feature>
<reference evidence="8 9" key="1">
    <citation type="submission" date="2018-08" db="EMBL/GenBank/DDBJ databases">
        <title>Genomic Encyclopedia of Type Strains, Phase IV (KMG-IV): sequencing the most valuable type-strain genomes for metagenomic binning, comparative biology and taxonomic classification.</title>
        <authorList>
            <person name="Goeker M."/>
        </authorList>
    </citation>
    <scope>NUCLEOTIDE SEQUENCE [LARGE SCALE GENOMIC DNA]</scope>
    <source>
        <strain evidence="8 9">DSM 23923</strain>
    </source>
</reference>
<gene>
    <name evidence="8" type="ORF">DFR64_2207</name>
</gene>
<evidence type="ECO:0000256" key="7">
    <source>
        <dbReference type="SAM" id="Phobius"/>
    </source>
</evidence>
<comment type="caution">
    <text evidence="8">The sequence shown here is derived from an EMBL/GenBank/DDBJ whole genome shotgun (WGS) entry which is preliminary data.</text>
</comment>
<feature type="transmembrane region" description="Helical" evidence="7">
    <location>
        <begin position="152"/>
        <end position="173"/>
    </location>
</feature>
<evidence type="ECO:0000256" key="5">
    <source>
        <dbReference type="ARBA" id="ARBA00022989"/>
    </source>
</evidence>
<keyword evidence="4 7" id="KW-0812">Transmembrane</keyword>
<dbReference type="OrthoDB" id="9777774at2"/>
<dbReference type="RefSeq" id="WP_116225486.1">
    <property type="nucleotide sequence ID" value="NZ_AP018437.1"/>
</dbReference>
<feature type="transmembrane region" description="Helical" evidence="7">
    <location>
        <begin position="44"/>
        <end position="68"/>
    </location>
</feature>
<name>A0A347ZVH7_9CHLR</name>
<dbReference type="GO" id="GO:0005886">
    <property type="term" value="C:plasma membrane"/>
    <property type="evidence" value="ECO:0007669"/>
    <property type="project" value="UniProtKB-SubCell"/>
</dbReference>
<dbReference type="AlphaFoldDB" id="A0A347ZVH7"/>
<dbReference type="Proteomes" id="UP000256388">
    <property type="component" value="Unassembled WGS sequence"/>
</dbReference>
<evidence type="ECO:0000256" key="6">
    <source>
        <dbReference type="ARBA" id="ARBA00023136"/>
    </source>
</evidence>
<keyword evidence="5 7" id="KW-1133">Transmembrane helix</keyword>
<accession>A0A347ZVH7</accession>
<keyword evidence="9" id="KW-1185">Reference proteome</keyword>
<comment type="similarity">
    <text evidence="2">Belongs to the UPF0718 family.</text>
</comment>
<evidence type="ECO:0000256" key="3">
    <source>
        <dbReference type="ARBA" id="ARBA00022475"/>
    </source>
</evidence>
<evidence type="ECO:0000313" key="8">
    <source>
        <dbReference type="EMBL" id="REG07005.1"/>
    </source>
</evidence>
<evidence type="ECO:0000313" key="9">
    <source>
        <dbReference type="Proteomes" id="UP000256388"/>
    </source>
</evidence>
<evidence type="ECO:0000256" key="4">
    <source>
        <dbReference type="ARBA" id="ARBA00022692"/>
    </source>
</evidence>